<evidence type="ECO:0000256" key="3">
    <source>
        <dbReference type="ARBA" id="ARBA00022670"/>
    </source>
</evidence>
<evidence type="ECO:0000313" key="15">
    <source>
        <dbReference type="Ensembl" id="ENSCCRP00000032431.2"/>
    </source>
</evidence>
<dbReference type="Pfam" id="PF02517">
    <property type="entry name" value="Rce1-like"/>
    <property type="match status" value="1"/>
</dbReference>
<keyword evidence="7 13" id="KW-1133">Transmembrane helix</keyword>
<evidence type="ECO:0000256" key="13">
    <source>
        <dbReference type="SAM" id="Phobius"/>
    </source>
</evidence>
<keyword evidence="4 13" id="KW-0812">Transmembrane</keyword>
<dbReference type="GeneTree" id="ENSGT00390000004124"/>
<dbReference type="PANTHER" id="PTHR13046:SF0">
    <property type="entry name" value="CAAX PRENYL PROTEASE 2"/>
    <property type="match status" value="1"/>
</dbReference>
<accession>A0A8C1BFP5</accession>
<evidence type="ECO:0000256" key="5">
    <source>
        <dbReference type="ARBA" id="ARBA00022801"/>
    </source>
</evidence>
<feature type="transmembrane region" description="Helical" evidence="13">
    <location>
        <begin position="170"/>
        <end position="197"/>
    </location>
</feature>
<feature type="domain" description="CAAX prenyl protease 2/Lysostaphin resistance protein A-like" evidence="14">
    <location>
        <begin position="157"/>
        <end position="239"/>
    </location>
</feature>
<dbReference type="GO" id="GO:0071586">
    <property type="term" value="P:CAAX-box protein processing"/>
    <property type="evidence" value="ECO:0007669"/>
    <property type="project" value="InterPro"/>
</dbReference>
<dbReference type="GO" id="GO:0005789">
    <property type="term" value="C:endoplasmic reticulum membrane"/>
    <property type="evidence" value="ECO:0007669"/>
    <property type="project" value="UniProtKB-SubCell"/>
</dbReference>
<keyword evidence="16" id="KW-1185">Reference proteome</keyword>
<evidence type="ECO:0000256" key="7">
    <source>
        <dbReference type="ARBA" id="ARBA00022989"/>
    </source>
</evidence>
<dbReference type="GO" id="GO:0004222">
    <property type="term" value="F:metalloendopeptidase activity"/>
    <property type="evidence" value="ECO:0007669"/>
    <property type="project" value="InterPro"/>
</dbReference>
<feature type="transmembrane region" description="Helical" evidence="13">
    <location>
        <begin position="61"/>
        <end position="82"/>
    </location>
</feature>
<evidence type="ECO:0000256" key="4">
    <source>
        <dbReference type="ARBA" id="ARBA00022692"/>
    </source>
</evidence>
<comment type="similarity">
    <text evidence="2">Belongs to the peptidase U48 family.</text>
</comment>
<evidence type="ECO:0000256" key="2">
    <source>
        <dbReference type="ARBA" id="ARBA00006897"/>
    </source>
</evidence>
<feature type="transmembrane region" description="Helical" evidence="13">
    <location>
        <begin position="253"/>
        <end position="272"/>
    </location>
</feature>
<evidence type="ECO:0000313" key="16">
    <source>
        <dbReference type="Proteomes" id="UP001108240"/>
    </source>
</evidence>
<reference evidence="15" key="1">
    <citation type="submission" date="2025-08" db="UniProtKB">
        <authorList>
            <consortium name="Ensembl"/>
        </authorList>
    </citation>
    <scope>IDENTIFICATION</scope>
</reference>
<feature type="transmembrane region" description="Helical" evidence="13">
    <location>
        <begin position="105"/>
        <end position="129"/>
    </location>
</feature>
<dbReference type="Proteomes" id="UP001108240">
    <property type="component" value="Unplaced"/>
</dbReference>
<keyword evidence="3" id="KW-0645">Protease</keyword>
<keyword evidence="6" id="KW-0256">Endoplasmic reticulum</keyword>
<dbReference type="EC" id="3.4.26.1" evidence="11"/>
<keyword evidence="8 13" id="KW-0472">Membrane</keyword>
<dbReference type="InterPro" id="IPR003675">
    <property type="entry name" value="Rce1/LyrA-like_dom"/>
</dbReference>
<protein>
    <recommendedName>
        <fullName evidence="12">CAAX prenyl protease 2</fullName>
        <ecNumber evidence="11">3.4.26.1</ecNumber>
    </recommendedName>
    <alternativeName>
        <fullName evidence="9">Farnesylated proteins-converting enzyme 2</fullName>
    </alternativeName>
</protein>
<dbReference type="InterPro" id="IPR039731">
    <property type="entry name" value="Rce1"/>
</dbReference>
<dbReference type="AlphaFoldDB" id="A0A8C1BFP5"/>
<proteinExistence type="inferred from homology"/>
<evidence type="ECO:0000256" key="10">
    <source>
        <dbReference type="ARBA" id="ARBA00047280"/>
    </source>
</evidence>
<evidence type="ECO:0000259" key="14">
    <source>
        <dbReference type="Pfam" id="PF02517"/>
    </source>
</evidence>
<feature type="transmembrane region" description="Helical" evidence="13">
    <location>
        <begin position="29"/>
        <end position="49"/>
    </location>
</feature>
<sequence length="298" mass="32886">MNDDDDLMSSFHSDQLHANVASVPDGLCWVSVLSCLLLACSYVGSLYVWKSDLPRDHPAVIKRRFTSVLIVSALSPVFVWAWKEFTGIQPGPSLLALMGIRLEGLIPAIILPLLLTMVLFLGPLIQLAMDCPWGFINGMKVVVDPCFWTLCLGDMRWLRNQVVAPLTEELVFRACMLPMLVPCAGPSTAIFTCPLFFGVAHFHHVIELLRFRQGTVSGIFLSAGHLVGPVLCHSFCNYMGFPALSTALDHPHRLTILSFYVLGVVLFFLLIFPMTDPFFYGFPTPVCTLTSTSGSICS</sequence>
<evidence type="ECO:0000256" key="1">
    <source>
        <dbReference type="ARBA" id="ARBA00004477"/>
    </source>
</evidence>
<organism evidence="15 16">
    <name type="scientific">Cyprinus carpio carpio</name>
    <dbReference type="NCBI Taxonomy" id="630221"/>
    <lineage>
        <taxon>Eukaryota</taxon>
        <taxon>Metazoa</taxon>
        <taxon>Chordata</taxon>
        <taxon>Craniata</taxon>
        <taxon>Vertebrata</taxon>
        <taxon>Euteleostomi</taxon>
        <taxon>Actinopterygii</taxon>
        <taxon>Neopterygii</taxon>
        <taxon>Teleostei</taxon>
        <taxon>Ostariophysi</taxon>
        <taxon>Cypriniformes</taxon>
        <taxon>Cyprinidae</taxon>
        <taxon>Cyprininae</taxon>
        <taxon>Cyprinus</taxon>
    </lineage>
</organism>
<feature type="transmembrane region" description="Helical" evidence="13">
    <location>
        <begin position="218"/>
        <end position="241"/>
    </location>
</feature>
<evidence type="ECO:0000256" key="6">
    <source>
        <dbReference type="ARBA" id="ARBA00022824"/>
    </source>
</evidence>
<name>A0A8C1BFP5_CYPCA</name>
<dbReference type="PANTHER" id="PTHR13046">
    <property type="entry name" value="PROTEASE U48 CAAX PRENYL PROTEASE RCE1"/>
    <property type="match status" value="1"/>
</dbReference>
<comment type="subcellular location">
    <subcellularLocation>
        <location evidence="1">Endoplasmic reticulum membrane</location>
        <topology evidence="1">Multi-pass membrane protein</topology>
    </subcellularLocation>
</comment>
<evidence type="ECO:0000256" key="12">
    <source>
        <dbReference type="ARBA" id="ARBA00049763"/>
    </source>
</evidence>
<evidence type="ECO:0000256" key="11">
    <source>
        <dbReference type="ARBA" id="ARBA00049729"/>
    </source>
</evidence>
<comment type="catalytic activity">
    <reaction evidence="10">
        <text>Hydrolyzes the peptide bond -P2-(S-farnesyl or geranylgeranyl)C-P1'-P2'-P3'-COOH where P1' and P2' are amino acids with aliphatic sidechains and P3' is any C-terminal residue.</text>
        <dbReference type="EC" id="3.4.26.1"/>
    </reaction>
</comment>
<evidence type="ECO:0000256" key="9">
    <source>
        <dbReference type="ARBA" id="ARBA00032607"/>
    </source>
</evidence>
<evidence type="ECO:0000256" key="8">
    <source>
        <dbReference type="ARBA" id="ARBA00023136"/>
    </source>
</evidence>
<dbReference type="Ensembl" id="ENSCCRT00000035164.2">
    <property type="protein sequence ID" value="ENSCCRP00000032431.2"/>
    <property type="gene ID" value="ENSCCRG00000027529.2"/>
</dbReference>
<keyword evidence="5" id="KW-0378">Hydrolase</keyword>
<reference evidence="15" key="2">
    <citation type="submission" date="2025-09" db="UniProtKB">
        <authorList>
            <consortium name="Ensembl"/>
        </authorList>
    </citation>
    <scope>IDENTIFICATION</scope>
</reference>